<dbReference type="AlphaFoldDB" id="A0AAD8E5I7"/>
<dbReference type="Proteomes" id="UP001233999">
    <property type="component" value="Unassembled WGS sequence"/>
</dbReference>
<evidence type="ECO:0000313" key="3">
    <source>
        <dbReference type="Proteomes" id="UP001233999"/>
    </source>
</evidence>
<accession>A0AAD8E5I7</accession>
<feature type="region of interest" description="Disordered" evidence="1">
    <location>
        <begin position="1"/>
        <end position="23"/>
    </location>
</feature>
<organism evidence="2 3">
    <name type="scientific">Diploptera punctata</name>
    <name type="common">Pacific beetle cockroach</name>
    <dbReference type="NCBI Taxonomy" id="6984"/>
    <lineage>
        <taxon>Eukaryota</taxon>
        <taxon>Metazoa</taxon>
        <taxon>Ecdysozoa</taxon>
        <taxon>Arthropoda</taxon>
        <taxon>Hexapoda</taxon>
        <taxon>Insecta</taxon>
        <taxon>Pterygota</taxon>
        <taxon>Neoptera</taxon>
        <taxon>Polyneoptera</taxon>
        <taxon>Dictyoptera</taxon>
        <taxon>Blattodea</taxon>
        <taxon>Blaberoidea</taxon>
        <taxon>Blaberidae</taxon>
        <taxon>Diplopterinae</taxon>
        <taxon>Diploptera</taxon>
    </lineage>
</organism>
<proteinExistence type="predicted"/>
<protein>
    <submittedName>
        <fullName evidence="2">Uncharacterized protein</fullName>
    </submittedName>
</protein>
<keyword evidence="3" id="KW-1185">Reference proteome</keyword>
<feature type="non-terminal residue" evidence="2">
    <location>
        <position position="74"/>
    </location>
</feature>
<evidence type="ECO:0000313" key="2">
    <source>
        <dbReference type="EMBL" id="KAJ9578065.1"/>
    </source>
</evidence>
<name>A0AAD8E5I7_DIPPU</name>
<evidence type="ECO:0000256" key="1">
    <source>
        <dbReference type="SAM" id="MobiDB-lite"/>
    </source>
</evidence>
<gene>
    <name evidence="2" type="ORF">L9F63_025075</name>
</gene>
<feature type="compositionally biased region" description="Polar residues" evidence="1">
    <location>
        <begin position="1"/>
        <end position="17"/>
    </location>
</feature>
<comment type="caution">
    <text evidence="2">The sequence shown here is derived from an EMBL/GenBank/DDBJ whole genome shotgun (WGS) entry which is preliminary data.</text>
</comment>
<feature type="non-terminal residue" evidence="2">
    <location>
        <position position="1"/>
    </location>
</feature>
<reference evidence="2" key="1">
    <citation type="journal article" date="2023" name="IScience">
        <title>Live-bearing cockroach genome reveals convergent evolutionary mechanisms linked to viviparity in insects and beyond.</title>
        <authorList>
            <person name="Fouks B."/>
            <person name="Harrison M.C."/>
            <person name="Mikhailova A.A."/>
            <person name="Marchal E."/>
            <person name="English S."/>
            <person name="Carruthers M."/>
            <person name="Jennings E.C."/>
            <person name="Chiamaka E.L."/>
            <person name="Frigard R.A."/>
            <person name="Pippel M."/>
            <person name="Attardo G.M."/>
            <person name="Benoit J.B."/>
            <person name="Bornberg-Bauer E."/>
            <person name="Tobe S.S."/>
        </authorList>
    </citation>
    <scope>NUCLEOTIDE SEQUENCE</scope>
    <source>
        <strain evidence="2">Stay&amp;Tobe</strain>
    </source>
</reference>
<sequence>LVSQTLSDDFKTQNMQVSRAGRNSVLPPPLLPFNEKQCHFAQIFITLIRQMSFKTGNSTVRAFSYCFFYAANVG</sequence>
<reference evidence="2" key="2">
    <citation type="submission" date="2023-05" db="EMBL/GenBank/DDBJ databases">
        <authorList>
            <person name="Fouks B."/>
        </authorList>
    </citation>
    <scope>NUCLEOTIDE SEQUENCE</scope>
    <source>
        <strain evidence="2">Stay&amp;Tobe</strain>
        <tissue evidence="2">Testes</tissue>
    </source>
</reference>
<dbReference type="EMBL" id="JASPKZ010009042">
    <property type="protein sequence ID" value="KAJ9578065.1"/>
    <property type="molecule type" value="Genomic_DNA"/>
</dbReference>